<evidence type="ECO:0000259" key="3">
    <source>
        <dbReference type="SMART" id="SM00560"/>
    </source>
</evidence>
<dbReference type="InterPro" id="IPR013320">
    <property type="entry name" value="ConA-like_dom_sf"/>
</dbReference>
<evidence type="ECO:0000313" key="4">
    <source>
        <dbReference type="EMBL" id="KKM88259.1"/>
    </source>
</evidence>
<gene>
    <name evidence="4" type="ORF">LCGC14_1260500</name>
</gene>
<feature type="domain" description="LamG-like jellyroll fold" evidence="3">
    <location>
        <begin position="54"/>
        <end position="196"/>
    </location>
</feature>
<dbReference type="Pfam" id="PF13385">
    <property type="entry name" value="Laminin_G_3"/>
    <property type="match status" value="1"/>
</dbReference>
<comment type="caution">
    <text evidence="4">The sequence shown here is derived from an EMBL/GenBank/DDBJ whole genome shotgun (WGS) entry which is preliminary data.</text>
</comment>
<keyword evidence="1" id="KW-0732">Signal</keyword>
<dbReference type="SUPFAM" id="SSF49899">
    <property type="entry name" value="Concanavalin A-like lectins/glucanases"/>
    <property type="match status" value="1"/>
</dbReference>
<accession>A0A0F9L0X2</accession>
<dbReference type="AlphaFoldDB" id="A0A0F9L0X2"/>
<evidence type="ECO:0000256" key="2">
    <source>
        <dbReference type="ARBA" id="ARBA00023157"/>
    </source>
</evidence>
<dbReference type="Gene3D" id="2.60.120.200">
    <property type="match status" value="1"/>
</dbReference>
<sequence>MRKFLKNSIVIFSLLALVMWSTPVHAANTESADFEVTSSQYLSAGDDPDLSITSDMTIEAWVKFETDPPGNPGFLLVTKRNSTGPDKSYSFDYDSTGGNRLKLEISADGSDSPQVAVTVDLNTAEWHHIAVTYDASAGSATFYVDGVQEGSTQTGLPTSIFDGVAAFHISGGDVDGTYMDGLVDDVRLWDDIRTQTEINDNKCIEIDSDTNLKGSWHLNNTLLIDSSGNGNNLTNTNSTASTTDVAHNDPLCAEEGFNDVMIISKI</sequence>
<dbReference type="InterPro" id="IPR006558">
    <property type="entry name" value="LamG-like"/>
</dbReference>
<dbReference type="EMBL" id="LAZR01006983">
    <property type="protein sequence ID" value="KKM88259.1"/>
    <property type="molecule type" value="Genomic_DNA"/>
</dbReference>
<keyword evidence="2" id="KW-1015">Disulfide bond</keyword>
<name>A0A0F9L0X2_9ZZZZ</name>
<reference evidence="4" key="1">
    <citation type="journal article" date="2015" name="Nature">
        <title>Complex archaea that bridge the gap between prokaryotes and eukaryotes.</title>
        <authorList>
            <person name="Spang A."/>
            <person name="Saw J.H."/>
            <person name="Jorgensen S.L."/>
            <person name="Zaremba-Niedzwiedzka K."/>
            <person name="Martijn J."/>
            <person name="Lind A.E."/>
            <person name="van Eijk R."/>
            <person name="Schleper C."/>
            <person name="Guy L."/>
            <person name="Ettema T.J."/>
        </authorList>
    </citation>
    <scope>NUCLEOTIDE SEQUENCE</scope>
</reference>
<proteinExistence type="predicted"/>
<protein>
    <recommendedName>
        <fullName evidence="3">LamG-like jellyroll fold domain-containing protein</fullName>
    </recommendedName>
</protein>
<organism evidence="4">
    <name type="scientific">marine sediment metagenome</name>
    <dbReference type="NCBI Taxonomy" id="412755"/>
    <lineage>
        <taxon>unclassified sequences</taxon>
        <taxon>metagenomes</taxon>
        <taxon>ecological metagenomes</taxon>
    </lineage>
</organism>
<evidence type="ECO:0000256" key="1">
    <source>
        <dbReference type="ARBA" id="ARBA00022729"/>
    </source>
</evidence>
<dbReference type="SMART" id="SM00560">
    <property type="entry name" value="LamGL"/>
    <property type="match status" value="1"/>
</dbReference>